<dbReference type="Pfam" id="PF03099">
    <property type="entry name" value="BPL_LplA_LipB"/>
    <property type="match status" value="1"/>
</dbReference>
<dbReference type="Pfam" id="PF08279">
    <property type="entry name" value="HTH_11"/>
    <property type="match status" value="1"/>
</dbReference>
<dbReference type="InterPro" id="IPR004408">
    <property type="entry name" value="Biotin_CoA_COase_ligase"/>
</dbReference>
<evidence type="ECO:0000313" key="8">
    <source>
        <dbReference type="Proteomes" id="UP000824025"/>
    </source>
</evidence>
<keyword evidence="4 5" id="KW-0092">Biotin</keyword>
<keyword evidence="5" id="KW-0804">Transcription</keyword>
<feature type="domain" description="BPL/LPL catalytic" evidence="6">
    <location>
        <begin position="73"/>
        <end position="258"/>
    </location>
</feature>
<dbReference type="SUPFAM" id="SSF55681">
    <property type="entry name" value="Class II aaRS and biotin synthetases"/>
    <property type="match status" value="1"/>
</dbReference>
<dbReference type="InterPro" id="IPR003142">
    <property type="entry name" value="BPL_C"/>
</dbReference>
<evidence type="ECO:0000256" key="3">
    <source>
        <dbReference type="ARBA" id="ARBA00022840"/>
    </source>
</evidence>
<dbReference type="HAMAP" id="MF_00978">
    <property type="entry name" value="Bifunct_BirA"/>
    <property type="match status" value="1"/>
</dbReference>
<dbReference type="SUPFAM" id="SSF50037">
    <property type="entry name" value="C-terminal domain of transcriptional repressors"/>
    <property type="match status" value="1"/>
</dbReference>
<dbReference type="Gene3D" id="1.10.10.10">
    <property type="entry name" value="Winged helix-like DNA-binding domain superfamily/Winged helix DNA-binding domain"/>
    <property type="match status" value="1"/>
</dbReference>
<keyword evidence="5" id="KW-0678">Repressor</keyword>
<feature type="binding site" evidence="5">
    <location>
        <position position="114"/>
    </location>
    <ligand>
        <name>biotin</name>
        <dbReference type="ChEBI" id="CHEBI:57586"/>
    </ligand>
</feature>
<dbReference type="InterPro" id="IPR030855">
    <property type="entry name" value="Bifunct_BirA"/>
</dbReference>
<keyword evidence="2 5" id="KW-0547">Nucleotide-binding</keyword>
<protein>
    <recommendedName>
        <fullName evidence="5">Bifunctional ligase/repressor BirA</fullName>
    </recommendedName>
    <alternativeName>
        <fullName evidence="5">Biotin--[acetyl-CoA-carboxylase] ligase</fullName>
        <ecNumber evidence="5">6.3.4.15</ecNumber>
    </alternativeName>
    <alternativeName>
        <fullName evidence="5">Biotin--protein ligase</fullName>
    </alternativeName>
    <alternativeName>
        <fullName evidence="5">Biotin-[acetyl-CoA carboxylase] synthetase</fullName>
    </alternativeName>
</protein>
<evidence type="ECO:0000256" key="1">
    <source>
        <dbReference type="ARBA" id="ARBA00022598"/>
    </source>
</evidence>
<comment type="function">
    <text evidence="5">Acts both as a biotin--[acetyl-CoA-carboxylase] ligase and a repressor.</text>
</comment>
<dbReference type="PROSITE" id="PS51733">
    <property type="entry name" value="BPL_LPL_CATALYTIC"/>
    <property type="match status" value="1"/>
</dbReference>
<dbReference type="InterPro" id="IPR036390">
    <property type="entry name" value="WH_DNA-bd_sf"/>
</dbReference>
<dbReference type="PANTHER" id="PTHR12835">
    <property type="entry name" value="BIOTIN PROTEIN LIGASE"/>
    <property type="match status" value="1"/>
</dbReference>
<dbReference type="GO" id="GO:0004077">
    <property type="term" value="F:biotin--[biotin carboxyl-carrier protein] ligase activity"/>
    <property type="evidence" value="ECO:0007669"/>
    <property type="project" value="UniProtKB-UniRule"/>
</dbReference>
<reference evidence="7" key="1">
    <citation type="journal article" date="2021" name="PeerJ">
        <title>Extensive microbial diversity within the chicken gut microbiome revealed by metagenomics and culture.</title>
        <authorList>
            <person name="Gilroy R."/>
            <person name="Ravi A."/>
            <person name="Getino M."/>
            <person name="Pursley I."/>
            <person name="Horton D.L."/>
            <person name="Alikhan N.F."/>
            <person name="Baker D."/>
            <person name="Gharbi K."/>
            <person name="Hall N."/>
            <person name="Watson M."/>
            <person name="Adriaenssens E.M."/>
            <person name="Foster-Nyarko E."/>
            <person name="Jarju S."/>
            <person name="Secka A."/>
            <person name="Antonio M."/>
            <person name="Oren A."/>
            <person name="Chaudhuri R.R."/>
            <person name="La Ragione R."/>
            <person name="Hildebrand F."/>
            <person name="Pallen M.J."/>
        </authorList>
    </citation>
    <scope>NUCLEOTIDE SEQUENCE</scope>
    <source>
        <strain evidence="7">CHK192-19661</strain>
    </source>
</reference>
<gene>
    <name evidence="5" type="primary">birA</name>
    <name evidence="7" type="ORF">H9726_03495</name>
</gene>
<dbReference type="CDD" id="cd16442">
    <property type="entry name" value="BPL"/>
    <property type="match status" value="1"/>
</dbReference>
<dbReference type="EC" id="6.3.4.15" evidence="5"/>
<feature type="binding site" evidence="5">
    <location>
        <position position="185"/>
    </location>
    <ligand>
        <name>biotin</name>
        <dbReference type="ChEBI" id="CHEBI:57586"/>
    </ligand>
</feature>
<keyword evidence="3 5" id="KW-0067">ATP-binding</keyword>
<reference evidence="7" key="2">
    <citation type="submission" date="2021-04" db="EMBL/GenBank/DDBJ databases">
        <authorList>
            <person name="Gilroy R."/>
        </authorList>
    </citation>
    <scope>NUCLEOTIDE SEQUENCE</scope>
    <source>
        <strain evidence="7">CHK192-19661</strain>
    </source>
</reference>
<keyword evidence="1 5" id="KW-0436">Ligase</keyword>
<name>A0A9D2IHK2_9FIRM</name>
<dbReference type="GO" id="GO:0003677">
    <property type="term" value="F:DNA binding"/>
    <property type="evidence" value="ECO:0007669"/>
    <property type="project" value="UniProtKB-UniRule"/>
</dbReference>
<feature type="binding site" evidence="5">
    <location>
        <begin position="90"/>
        <end position="92"/>
    </location>
    <ligand>
        <name>biotin</name>
        <dbReference type="ChEBI" id="CHEBI:57586"/>
    </ligand>
</feature>
<dbReference type="Proteomes" id="UP000824025">
    <property type="component" value="Unassembled WGS sequence"/>
</dbReference>
<organism evidence="7 8">
    <name type="scientific">Candidatus Borkfalkia avicola</name>
    <dbReference type="NCBI Taxonomy" id="2838503"/>
    <lineage>
        <taxon>Bacteria</taxon>
        <taxon>Bacillati</taxon>
        <taxon>Bacillota</taxon>
        <taxon>Clostridia</taxon>
        <taxon>Christensenellales</taxon>
        <taxon>Christensenellaceae</taxon>
        <taxon>Candidatus Borkfalkia</taxon>
    </lineage>
</organism>
<feature type="DNA-binding region" description="H-T-H motif" evidence="5">
    <location>
        <begin position="21"/>
        <end position="40"/>
    </location>
</feature>
<proteinExistence type="inferred from homology"/>
<dbReference type="Pfam" id="PF02237">
    <property type="entry name" value="BPL_C"/>
    <property type="match status" value="1"/>
</dbReference>
<dbReference type="InterPro" id="IPR045864">
    <property type="entry name" value="aa-tRNA-synth_II/BPL/LPL"/>
</dbReference>
<keyword evidence="5" id="KW-0238">DNA-binding</keyword>
<dbReference type="Gene3D" id="2.30.30.100">
    <property type="match status" value="1"/>
</dbReference>
<dbReference type="SUPFAM" id="SSF46785">
    <property type="entry name" value="Winged helix' DNA-binding domain"/>
    <property type="match status" value="1"/>
</dbReference>
<dbReference type="NCBIfam" id="TIGR00121">
    <property type="entry name" value="birA_ligase"/>
    <property type="match status" value="1"/>
</dbReference>
<dbReference type="EMBL" id="DXCF01000019">
    <property type="protein sequence ID" value="HIZ09534.1"/>
    <property type="molecule type" value="Genomic_DNA"/>
</dbReference>
<dbReference type="AlphaFoldDB" id="A0A9D2IHK2"/>
<comment type="similarity">
    <text evidence="5">Belongs to the biotin--protein ligase family.</text>
</comment>
<dbReference type="GO" id="GO:0006355">
    <property type="term" value="P:regulation of DNA-templated transcription"/>
    <property type="evidence" value="ECO:0007669"/>
    <property type="project" value="UniProtKB-UniRule"/>
</dbReference>
<dbReference type="Gene3D" id="3.30.930.10">
    <property type="entry name" value="Bira Bifunctional Protein, Domain 2"/>
    <property type="match status" value="1"/>
</dbReference>
<dbReference type="InterPro" id="IPR004143">
    <property type="entry name" value="BPL_LPL_catalytic"/>
</dbReference>
<dbReference type="InterPro" id="IPR013196">
    <property type="entry name" value="HTH_11"/>
</dbReference>
<dbReference type="PANTHER" id="PTHR12835:SF5">
    <property type="entry name" value="BIOTIN--PROTEIN LIGASE"/>
    <property type="match status" value="1"/>
</dbReference>
<comment type="caution">
    <text evidence="7">The sequence shown here is derived from an EMBL/GenBank/DDBJ whole genome shotgun (WGS) entry which is preliminary data.</text>
</comment>
<accession>A0A9D2IHK2</accession>
<feature type="binding site" evidence="5">
    <location>
        <begin position="118"/>
        <end position="120"/>
    </location>
    <ligand>
        <name>biotin</name>
        <dbReference type="ChEBI" id="CHEBI:57586"/>
    </ligand>
</feature>
<keyword evidence="5" id="KW-0805">Transcription regulation</keyword>
<evidence type="ECO:0000256" key="4">
    <source>
        <dbReference type="ARBA" id="ARBA00023267"/>
    </source>
</evidence>
<dbReference type="GO" id="GO:0009249">
    <property type="term" value="P:protein lipoylation"/>
    <property type="evidence" value="ECO:0007669"/>
    <property type="project" value="UniProtKB-ARBA"/>
</dbReference>
<evidence type="ECO:0000256" key="5">
    <source>
        <dbReference type="HAMAP-Rule" id="MF_00978"/>
    </source>
</evidence>
<dbReference type="GO" id="GO:0005737">
    <property type="term" value="C:cytoplasm"/>
    <property type="evidence" value="ECO:0007669"/>
    <property type="project" value="TreeGrafter"/>
</dbReference>
<comment type="catalytic activity">
    <reaction evidence="5">
        <text>biotin + L-lysyl-[protein] + ATP = N(6)-biotinyl-L-lysyl-[protein] + AMP + diphosphate + H(+)</text>
        <dbReference type="Rhea" id="RHEA:11756"/>
        <dbReference type="Rhea" id="RHEA-COMP:9752"/>
        <dbReference type="Rhea" id="RHEA-COMP:10505"/>
        <dbReference type="ChEBI" id="CHEBI:15378"/>
        <dbReference type="ChEBI" id="CHEBI:29969"/>
        <dbReference type="ChEBI" id="CHEBI:30616"/>
        <dbReference type="ChEBI" id="CHEBI:33019"/>
        <dbReference type="ChEBI" id="CHEBI:57586"/>
        <dbReference type="ChEBI" id="CHEBI:83144"/>
        <dbReference type="ChEBI" id="CHEBI:456215"/>
        <dbReference type="EC" id="6.3.4.15"/>
    </reaction>
</comment>
<dbReference type="GO" id="GO:0005524">
    <property type="term" value="F:ATP binding"/>
    <property type="evidence" value="ECO:0007669"/>
    <property type="project" value="UniProtKB-UniRule"/>
</dbReference>
<sequence>MMLKDLILKKLEDTRGEFVSGEALAEAFGVSRNAVWKCIKRLEKEGYAVTSVKNRGYALSPQGDELSAFAVEKYLREGAFFVEVKKSTFSTNDDVKKLAAQGAPAWSAVIAEEQAGGRGRFGRAFYSPAGNGLYMSVLLRPHIAAGETLFITTCAAVAVAEAVEKLCGKYAEIKWVNDVFIGGKKVSGILTEASFNVESGGLDYAVVGIGINVRGAFPPALADIATSAFGEGECPPQARARLAAEVLTRLRHYCEHIGERLFYPEYLRRSLVIGRRVRVLCGDTEREAEALGLDENCFLKVRYDDGTCATLAAGEVSLKV</sequence>
<evidence type="ECO:0000259" key="6">
    <source>
        <dbReference type="PROSITE" id="PS51733"/>
    </source>
</evidence>
<evidence type="ECO:0000256" key="2">
    <source>
        <dbReference type="ARBA" id="ARBA00022741"/>
    </source>
</evidence>
<evidence type="ECO:0000313" key="7">
    <source>
        <dbReference type="EMBL" id="HIZ09534.1"/>
    </source>
</evidence>
<dbReference type="GO" id="GO:0016740">
    <property type="term" value="F:transferase activity"/>
    <property type="evidence" value="ECO:0007669"/>
    <property type="project" value="UniProtKB-ARBA"/>
</dbReference>
<dbReference type="InterPro" id="IPR036388">
    <property type="entry name" value="WH-like_DNA-bd_sf"/>
</dbReference>
<dbReference type="InterPro" id="IPR008988">
    <property type="entry name" value="Transcriptional_repressor_C"/>
</dbReference>